<organism evidence="1">
    <name type="scientific">uncultured virus</name>
    <dbReference type="NCBI Taxonomy" id="340016"/>
    <lineage>
        <taxon>Viruses</taxon>
        <taxon>environmental samples</taxon>
    </lineage>
</organism>
<dbReference type="EMBL" id="KY052824">
    <property type="protein sequence ID" value="ASF00265.1"/>
    <property type="molecule type" value="Genomic_DNA"/>
</dbReference>
<accession>A0A218MLW1</accession>
<reference evidence="1" key="1">
    <citation type="submission" date="2016-10" db="EMBL/GenBank/DDBJ databases">
        <authorList>
            <person name="Varghese N."/>
        </authorList>
    </citation>
    <scope>NUCLEOTIDE SEQUENCE</scope>
</reference>
<sequence>MALTKFNYNSFDVTSAASRALGFNANANGFATINPGSMVLIKTLTASSSGTLSFVDGSSSVVLDNTYPVYLFKFINLHPASNNSNMSFNGSTDSGSNYNVTKTTTTIQSYHNEDDSAASVFYNTNFDIAQGTGFQALNYGDGDTSNDGSFSGSLFLFNPSSTTFVKHFLADTHQMAADPSAERNLTAGYFNTTSAIDAIQFKSDSGNIDSGTIKLYGVKDS</sequence>
<name>A0A218MLW1_9VIRU</name>
<evidence type="ECO:0000313" key="1">
    <source>
        <dbReference type="EMBL" id="ASF00265.1"/>
    </source>
</evidence>
<proteinExistence type="predicted"/>
<reference evidence="1" key="2">
    <citation type="journal article" date="2017" name="Nat. Commun.">
        <title>Single-virus genomics reveals hidden cosmopolitan and abundant viruses.</title>
        <authorList>
            <person name="Martinez-Hernandez F."/>
            <person name="Fornas O."/>
            <person name="Lluesma Gomez M."/>
            <person name="Bolduc B."/>
            <person name="de la Cruz Pena M.J."/>
            <person name="Martinez J.M."/>
            <person name="Anton J."/>
            <person name="Gasol J.M."/>
            <person name="Rosselli R."/>
            <person name="Rodriguez-Valera F."/>
            <person name="Sullivan M.B."/>
            <person name="Acinas S.G."/>
            <person name="Martinez-Garcia M."/>
        </authorList>
    </citation>
    <scope>NUCLEOTIDE SEQUENCE</scope>
</reference>
<protein>
    <submittedName>
        <fullName evidence="1">Uncharacterized protein</fullName>
    </submittedName>
</protein>